<dbReference type="EMBL" id="AFBE01000010">
    <property type="protein sequence ID" value="EGF18145.1"/>
    <property type="molecule type" value="Genomic_DNA"/>
</dbReference>
<dbReference type="GO" id="GO:0004197">
    <property type="term" value="F:cysteine-type endopeptidase activity"/>
    <property type="evidence" value="ECO:0007669"/>
    <property type="project" value="UniProtKB-EC"/>
</dbReference>
<dbReference type="CDD" id="cd00585">
    <property type="entry name" value="Peptidase_C1B"/>
    <property type="match status" value="1"/>
</dbReference>
<name>F2CFC8_STRSA</name>
<organism evidence="8 9">
    <name type="scientific">Streptococcus sanguinis SK408</name>
    <dbReference type="NCBI Taxonomy" id="888818"/>
    <lineage>
        <taxon>Bacteria</taxon>
        <taxon>Bacillati</taxon>
        <taxon>Bacillota</taxon>
        <taxon>Bacilli</taxon>
        <taxon>Lactobacillales</taxon>
        <taxon>Streptococcaceae</taxon>
        <taxon>Streptococcus</taxon>
    </lineage>
</organism>
<dbReference type="SUPFAM" id="SSF54001">
    <property type="entry name" value="Cysteine proteinases"/>
    <property type="match status" value="1"/>
</dbReference>
<evidence type="ECO:0000256" key="2">
    <source>
        <dbReference type="ARBA" id="ARBA00022438"/>
    </source>
</evidence>
<evidence type="ECO:0000256" key="1">
    <source>
        <dbReference type="ARBA" id="ARBA00000423"/>
    </source>
</evidence>
<evidence type="ECO:0000256" key="7">
    <source>
        <dbReference type="PIRSR" id="PIRSR005700-1"/>
    </source>
</evidence>
<comment type="caution">
    <text evidence="8">The sequence shown here is derived from an EMBL/GenBank/DDBJ whole genome shotgun (WGS) entry which is preliminary data.</text>
</comment>
<dbReference type="PIRSF" id="PIRSF005700">
    <property type="entry name" value="PepC"/>
    <property type="match status" value="1"/>
</dbReference>
<keyword evidence="3 6" id="KW-0645">Protease</keyword>
<accession>F2CFC8</accession>
<dbReference type="Pfam" id="PF03051">
    <property type="entry name" value="Peptidase_C1_2"/>
    <property type="match status" value="1"/>
</dbReference>
<evidence type="ECO:0000256" key="3">
    <source>
        <dbReference type="ARBA" id="ARBA00022670"/>
    </source>
</evidence>
<dbReference type="MEROPS" id="C01.086"/>
<evidence type="ECO:0000256" key="5">
    <source>
        <dbReference type="ARBA" id="ARBA00022807"/>
    </source>
</evidence>
<dbReference type="InterPro" id="IPR038765">
    <property type="entry name" value="Papain-like_cys_pep_sf"/>
</dbReference>
<dbReference type="GO" id="GO:0043418">
    <property type="term" value="P:homocysteine catabolic process"/>
    <property type="evidence" value="ECO:0007669"/>
    <property type="project" value="TreeGrafter"/>
</dbReference>
<dbReference type="GO" id="GO:0006508">
    <property type="term" value="P:proteolysis"/>
    <property type="evidence" value="ECO:0007669"/>
    <property type="project" value="UniProtKB-KW"/>
</dbReference>
<keyword evidence="4 6" id="KW-0378">Hydrolase</keyword>
<gene>
    <name evidence="8" type="primary">pepC</name>
    <name evidence="8" type="ORF">HMPREF9391_1453</name>
</gene>
<dbReference type="PROSITE" id="PS00139">
    <property type="entry name" value="THIOL_PROTEASE_CYS"/>
    <property type="match status" value="1"/>
</dbReference>
<dbReference type="FunFam" id="3.90.70.10:FF:000091">
    <property type="entry name" value="Aminopeptidase C"/>
    <property type="match status" value="1"/>
</dbReference>
<dbReference type="InterPro" id="IPR025660">
    <property type="entry name" value="Pept_his_AS"/>
</dbReference>
<dbReference type="PROSITE" id="PS00639">
    <property type="entry name" value="THIOL_PROTEASE_HIS"/>
    <property type="match status" value="1"/>
</dbReference>
<keyword evidence="2 6" id="KW-0031">Aminopeptidase</keyword>
<feature type="active site" evidence="7">
    <location>
        <position position="77"/>
    </location>
</feature>
<dbReference type="PATRIC" id="fig|888818.3.peg.1414"/>
<keyword evidence="5 6" id="KW-0788">Thiol protease</keyword>
<reference evidence="8 9" key="1">
    <citation type="submission" date="2011-02" db="EMBL/GenBank/DDBJ databases">
        <authorList>
            <person name="Muzny D."/>
            <person name="Qin X."/>
            <person name="Deng J."/>
            <person name="Jiang H."/>
            <person name="Liu Y."/>
            <person name="Qu J."/>
            <person name="Song X.-Z."/>
            <person name="Zhang L."/>
            <person name="Thornton R."/>
            <person name="Coyle M."/>
            <person name="Francisco L."/>
            <person name="Jackson L."/>
            <person name="Javaid M."/>
            <person name="Korchina V."/>
            <person name="Kovar C."/>
            <person name="Mata R."/>
            <person name="Mathew T."/>
            <person name="Ngo R."/>
            <person name="Nguyen L."/>
            <person name="Nguyen N."/>
            <person name="Okwuonu G."/>
            <person name="Ongeri F."/>
            <person name="Pham C."/>
            <person name="Simmons D."/>
            <person name="Wilczek-Boney K."/>
            <person name="Hale W."/>
            <person name="Jakkamsetti A."/>
            <person name="Pham P."/>
            <person name="Ruth R."/>
            <person name="San Lucas F."/>
            <person name="Warren J."/>
            <person name="Zhang J."/>
            <person name="Zhao Z."/>
            <person name="Zhou C."/>
            <person name="Zhu D."/>
            <person name="Lee S."/>
            <person name="Bess C."/>
            <person name="Blankenburg K."/>
            <person name="Forbes L."/>
            <person name="Fu Q."/>
            <person name="Gubbala S."/>
            <person name="Hirani K."/>
            <person name="Jayaseelan J.C."/>
            <person name="Lara F."/>
            <person name="Munidasa M."/>
            <person name="Palculict T."/>
            <person name="Patil S."/>
            <person name="Pu L.-L."/>
            <person name="Saada N."/>
            <person name="Tang L."/>
            <person name="Weissenberger G."/>
            <person name="Zhu Y."/>
            <person name="Hemphill L."/>
            <person name="Shang Y."/>
            <person name="Youmans B."/>
            <person name="Ayvaz T."/>
            <person name="Ross M."/>
            <person name="Santibanez J."/>
            <person name="Aqrawi P."/>
            <person name="Gross S."/>
            <person name="Joshi V."/>
            <person name="Fowler G."/>
            <person name="Nazareth L."/>
            <person name="Reid J."/>
            <person name="Worley K."/>
            <person name="Petrosino J."/>
            <person name="Highlander S."/>
            <person name="Gibbs R."/>
        </authorList>
    </citation>
    <scope>NUCLEOTIDE SEQUENCE [LARGE SCALE GENOMIC DNA]</scope>
    <source>
        <strain evidence="8 9">SK408</strain>
    </source>
</reference>
<dbReference type="HOGENOM" id="CLU_038600_0_1_9"/>
<feature type="active site" evidence="7">
    <location>
        <position position="393"/>
    </location>
</feature>
<dbReference type="GO" id="GO:0070005">
    <property type="term" value="F:cysteine-type aminopeptidase activity"/>
    <property type="evidence" value="ECO:0007669"/>
    <property type="project" value="InterPro"/>
</dbReference>
<dbReference type="AlphaFoldDB" id="F2CFC8"/>
<sequence length="452" mass="51263">MYNDKEDSMHSLEQDFTDKLYAAYEANPKFAAMENAISHNGLLASLEKRSAAVENTPIFSLDLTKDKVSDQKASGRCWMFAALNTFRHKMIAGFQLEDFELSQAHTFFWDKYEKSNWFLEQVIATADQELTSRKVKFLLDTPQQDGGQWDMVVSLFEKYGVVPKSVYPESISSSNSRELNQILNKLLRQDAQILRELVAEGANSSELQAKKEELLQEVFNFLAINLGLPPRQFDFSYRDKDNHFHSESGLTPLTFYQKYVDLKLDDYVSIINAPTADKPYGRSYTVEMLGNVVGSKPVRYLNVEMNRLKELAIAQMQVGETVWFGSDVGQSSNRKAGVMAEGMHDFTASMDIRLTQDKAGRLDYSESLMTHAMVLTGVDLDENGKAKKWKVENSWGEKVGNKGYFVASDAWMDEYTYQIVVRKEFLTAAELAAYEAEPLVLSPWDPMGALAK</sequence>
<protein>
    <recommendedName>
        <fullName evidence="6">Aminopeptidase</fullName>
    </recommendedName>
</protein>
<dbReference type="GO" id="GO:0009636">
    <property type="term" value="P:response to toxic substance"/>
    <property type="evidence" value="ECO:0007669"/>
    <property type="project" value="TreeGrafter"/>
</dbReference>
<dbReference type="PANTHER" id="PTHR10363">
    <property type="entry name" value="BLEOMYCIN HYDROLASE"/>
    <property type="match status" value="1"/>
</dbReference>
<dbReference type="GO" id="GO:0005737">
    <property type="term" value="C:cytoplasm"/>
    <property type="evidence" value="ECO:0007669"/>
    <property type="project" value="TreeGrafter"/>
</dbReference>
<feature type="active site" evidence="7">
    <location>
        <position position="371"/>
    </location>
</feature>
<comment type="catalytic activity">
    <reaction evidence="1">
        <text>Inactivates bleomycin B2 (a cytotoxic glycometallopeptide) by hydrolysis of a carboxyamide bond of beta-aminoalanine, but also shows general aminopeptidase activity. The specificity varies somewhat with source, but amino acid arylamides of Met, Leu and Ala are preferred.</text>
        <dbReference type="EC" id="3.4.22.40"/>
    </reaction>
</comment>
<comment type="similarity">
    <text evidence="6">Belongs to the peptidase C1 family.</text>
</comment>
<evidence type="ECO:0000256" key="6">
    <source>
        <dbReference type="PIRNR" id="PIRNR005700"/>
    </source>
</evidence>
<dbReference type="InterPro" id="IPR004134">
    <property type="entry name" value="Peptidase_C1B"/>
</dbReference>
<dbReference type="Proteomes" id="UP000004826">
    <property type="component" value="Unassembled WGS sequence"/>
</dbReference>
<evidence type="ECO:0000256" key="4">
    <source>
        <dbReference type="ARBA" id="ARBA00022801"/>
    </source>
</evidence>
<dbReference type="PANTHER" id="PTHR10363:SF2">
    <property type="entry name" value="BLEOMYCIN HYDROLASE"/>
    <property type="match status" value="1"/>
</dbReference>
<evidence type="ECO:0000313" key="8">
    <source>
        <dbReference type="EMBL" id="EGF18145.1"/>
    </source>
</evidence>
<proteinExistence type="inferred from homology"/>
<dbReference type="Gene3D" id="3.90.70.10">
    <property type="entry name" value="Cysteine proteinases"/>
    <property type="match status" value="1"/>
</dbReference>
<evidence type="ECO:0000313" key="9">
    <source>
        <dbReference type="Proteomes" id="UP000004826"/>
    </source>
</evidence>
<dbReference type="InterPro" id="IPR000169">
    <property type="entry name" value="Pept_cys_AS"/>
</dbReference>